<dbReference type="InterPro" id="IPR027405">
    <property type="entry name" value="YidB-like"/>
</dbReference>
<dbReference type="STRING" id="1678841.TBC1_111476"/>
<keyword evidence="2" id="KW-1185">Reference proteome</keyword>
<dbReference type="SUPFAM" id="SSF140804">
    <property type="entry name" value="YidB-like"/>
    <property type="match status" value="1"/>
</dbReference>
<protein>
    <recommendedName>
        <fullName evidence="3">DUF937 domain-containing protein</fullName>
    </recommendedName>
</protein>
<dbReference type="InterPro" id="IPR009282">
    <property type="entry name" value="DUF937"/>
</dbReference>
<accession>A0A0S7BXF3</accession>
<evidence type="ECO:0000313" key="1">
    <source>
        <dbReference type="EMBL" id="GAP43323.1"/>
    </source>
</evidence>
<evidence type="ECO:0008006" key="3">
    <source>
        <dbReference type="Google" id="ProtNLM"/>
    </source>
</evidence>
<dbReference type="Pfam" id="PF06078">
    <property type="entry name" value="DUF937"/>
    <property type="match status" value="1"/>
</dbReference>
<name>A0A0S7BXF3_9BACT</name>
<sequence>MLNQLINLVKENAGDAIVNNPSIPNERNNEAIQTAARSLLNSLQGQAKGGNLNAVLDMFKGNDNASSNPMVNIISSGVAGDLMKKFGLDNAAAANIVNQLIPAVMDKLKNKTNDPNDSSINLDQIIGALSGKKGGGLLGSLAGMLFKRK</sequence>
<proteinExistence type="predicted"/>
<dbReference type="RefSeq" id="WP_062040249.1">
    <property type="nucleotide sequence ID" value="NZ_DF968182.1"/>
</dbReference>
<dbReference type="AlphaFoldDB" id="A0A0S7BXF3"/>
<gene>
    <name evidence="1" type="ORF">TBC1_111476</name>
</gene>
<dbReference type="Proteomes" id="UP000053091">
    <property type="component" value="Unassembled WGS sequence"/>
</dbReference>
<evidence type="ECO:0000313" key="2">
    <source>
        <dbReference type="Proteomes" id="UP000053091"/>
    </source>
</evidence>
<dbReference type="EMBL" id="DF968182">
    <property type="protein sequence ID" value="GAP43323.1"/>
    <property type="molecule type" value="Genomic_DNA"/>
</dbReference>
<dbReference type="OrthoDB" id="982085at2"/>
<reference evidence="1" key="1">
    <citation type="journal article" date="2015" name="Genome Announc.">
        <title>Draft Genome Sequence of Bacteroidales Strain TBC1, a Novel Isolate from a Methanogenic Wastewater Treatment System.</title>
        <authorList>
            <person name="Tourlousse D.M."/>
            <person name="Matsuura N."/>
            <person name="Sun L."/>
            <person name="Toyonaga M."/>
            <person name="Kuroda K."/>
            <person name="Ohashi A."/>
            <person name="Cruz R."/>
            <person name="Yamaguchi T."/>
            <person name="Sekiguchi Y."/>
        </authorList>
    </citation>
    <scope>NUCLEOTIDE SEQUENCE [LARGE SCALE GENOMIC DNA]</scope>
    <source>
        <strain evidence="1">TBC1</strain>
    </source>
</reference>
<organism evidence="1">
    <name type="scientific">Lentimicrobium saccharophilum</name>
    <dbReference type="NCBI Taxonomy" id="1678841"/>
    <lineage>
        <taxon>Bacteria</taxon>
        <taxon>Pseudomonadati</taxon>
        <taxon>Bacteroidota</taxon>
        <taxon>Bacteroidia</taxon>
        <taxon>Bacteroidales</taxon>
        <taxon>Lentimicrobiaceae</taxon>
        <taxon>Lentimicrobium</taxon>
    </lineage>
</organism>